<evidence type="ECO:0000313" key="1">
    <source>
        <dbReference type="EMBL" id="KAK9148083.1"/>
    </source>
</evidence>
<accession>A0AAP0KAF8</accession>
<evidence type="ECO:0000313" key="2">
    <source>
        <dbReference type="Proteomes" id="UP001419268"/>
    </source>
</evidence>
<name>A0AAP0KAF8_9MAGN</name>
<proteinExistence type="predicted"/>
<keyword evidence="2" id="KW-1185">Reference proteome</keyword>
<sequence length="204" mass="22873">MVISSVQASNKDLLIRCASGDMPRDVCQRGTRVESDVVKATSTALNPLDTIGVLEPQFEKILKGSIDLTGCSVVIPKMSHDKWWMFTQRIQIHREATRANDLGGLRSKFNIDVAFNRINGVGGIEVLIYSDMCSDSGYIRFAGELLVIPSPYTRIRLHNPHVDRYEVLSMDPNVIELSTLNNLRAVFSPYPKNTIHRTPMLVIM</sequence>
<dbReference type="EMBL" id="JBBNAG010000003">
    <property type="protein sequence ID" value="KAK9148083.1"/>
    <property type="molecule type" value="Genomic_DNA"/>
</dbReference>
<dbReference type="Proteomes" id="UP001419268">
    <property type="component" value="Unassembled WGS sequence"/>
</dbReference>
<gene>
    <name evidence="1" type="ORF">Scep_006840</name>
</gene>
<comment type="caution">
    <text evidence="1">The sequence shown here is derived from an EMBL/GenBank/DDBJ whole genome shotgun (WGS) entry which is preliminary data.</text>
</comment>
<dbReference type="AlphaFoldDB" id="A0AAP0KAF8"/>
<organism evidence="1 2">
    <name type="scientific">Stephania cephalantha</name>
    <dbReference type="NCBI Taxonomy" id="152367"/>
    <lineage>
        <taxon>Eukaryota</taxon>
        <taxon>Viridiplantae</taxon>
        <taxon>Streptophyta</taxon>
        <taxon>Embryophyta</taxon>
        <taxon>Tracheophyta</taxon>
        <taxon>Spermatophyta</taxon>
        <taxon>Magnoliopsida</taxon>
        <taxon>Ranunculales</taxon>
        <taxon>Menispermaceae</taxon>
        <taxon>Menispermoideae</taxon>
        <taxon>Cissampelideae</taxon>
        <taxon>Stephania</taxon>
    </lineage>
</organism>
<reference evidence="1 2" key="1">
    <citation type="submission" date="2024-01" db="EMBL/GenBank/DDBJ databases">
        <title>Genome assemblies of Stephania.</title>
        <authorList>
            <person name="Yang L."/>
        </authorList>
    </citation>
    <scope>NUCLEOTIDE SEQUENCE [LARGE SCALE GENOMIC DNA]</scope>
    <source>
        <strain evidence="1">JXDWG</strain>
        <tissue evidence="1">Leaf</tissue>
    </source>
</reference>
<protein>
    <submittedName>
        <fullName evidence="1">Uncharacterized protein</fullName>
    </submittedName>
</protein>